<dbReference type="AlphaFoldDB" id="A0A1B6VF99"/>
<sequence length="258" mass="29206">MTGKIFFRFLRNSFGEAFLGSRTDLPSAKAPWLDSMELYPEAAKLTEEYISRVSESRIEIWDHIRPALPATGVTLGWVIIAGIVSYVAPFGSQQFVHPVADKIGMVMAWAMVGAAVFIVAELWRSLPAKPLQSDYEPERRLADCWEHILTCGVMTDERAVKVIRSALTRHEYTMSLLATREAFKRRSKLVWLIWGQIAGLFAILMMGFSVYQYASVHPECILPHNATIEQKKIMQKCIDDVNEKQQKSAPQTTQRQVG</sequence>
<keyword evidence="1" id="KW-0812">Transmembrane</keyword>
<dbReference type="PATRIC" id="fig|38307.3.peg.3624"/>
<keyword evidence="1" id="KW-1133">Transmembrane helix</keyword>
<reference evidence="2 3" key="1">
    <citation type="submission" date="2016-03" db="EMBL/GenBank/DDBJ databases">
        <title>Draft genome sequence of Gluconobacter cerinus strain CECT 9110.</title>
        <authorList>
            <person name="Sainz F."/>
            <person name="Mas A."/>
            <person name="Torija M.J."/>
        </authorList>
    </citation>
    <scope>NUCLEOTIDE SEQUENCE [LARGE SCALE GENOMIC DNA]</scope>
    <source>
        <strain evidence="2 3">CECT 9110</strain>
    </source>
</reference>
<dbReference type="RefSeq" id="WP_064275728.1">
    <property type="nucleotide sequence ID" value="NZ_LUTU01000040.1"/>
</dbReference>
<dbReference type="Proteomes" id="UP000077786">
    <property type="component" value="Unassembled WGS sequence"/>
</dbReference>
<proteinExistence type="predicted"/>
<evidence type="ECO:0000256" key="1">
    <source>
        <dbReference type="SAM" id="Phobius"/>
    </source>
</evidence>
<feature type="transmembrane region" description="Helical" evidence="1">
    <location>
        <begin position="189"/>
        <end position="211"/>
    </location>
</feature>
<feature type="transmembrane region" description="Helical" evidence="1">
    <location>
        <begin position="103"/>
        <end position="123"/>
    </location>
</feature>
<protein>
    <submittedName>
        <fullName evidence="2">Uncharacterized protein</fullName>
    </submittedName>
</protein>
<evidence type="ECO:0000313" key="3">
    <source>
        <dbReference type="Proteomes" id="UP000077786"/>
    </source>
</evidence>
<keyword evidence="1" id="KW-0472">Membrane</keyword>
<evidence type="ECO:0000313" key="2">
    <source>
        <dbReference type="EMBL" id="OAJ65923.1"/>
    </source>
</evidence>
<name>A0A1B6VF99_9PROT</name>
<organism evidence="2 3">
    <name type="scientific">Gluconobacter cerinus</name>
    <dbReference type="NCBI Taxonomy" id="38307"/>
    <lineage>
        <taxon>Bacteria</taxon>
        <taxon>Pseudomonadati</taxon>
        <taxon>Pseudomonadota</taxon>
        <taxon>Alphaproteobacteria</taxon>
        <taxon>Acetobacterales</taxon>
        <taxon>Acetobacteraceae</taxon>
        <taxon>Gluconobacter</taxon>
    </lineage>
</organism>
<feature type="transmembrane region" description="Helical" evidence="1">
    <location>
        <begin position="67"/>
        <end position="88"/>
    </location>
</feature>
<gene>
    <name evidence="2" type="ORF">A0123_03444</name>
</gene>
<dbReference type="OrthoDB" id="9890447at2"/>
<dbReference type="EMBL" id="LUTU01000040">
    <property type="protein sequence ID" value="OAJ65923.1"/>
    <property type="molecule type" value="Genomic_DNA"/>
</dbReference>
<accession>A0A1B6VF99</accession>
<comment type="caution">
    <text evidence="2">The sequence shown here is derived from an EMBL/GenBank/DDBJ whole genome shotgun (WGS) entry which is preliminary data.</text>
</comment>